<proteinExistence type="predicted"/>
<gene>
    <name evidence="1" type="ORF">ACFPIJ_47400</name>
</gene>
<evidence type="ECO:0000313" key="2">
    <source>
        <dbReference type="Proteomes" id="UP001595912"/>
    </source>
</evidence>
<sequence>MNRELTAAIDTLYDTFAAVPRPTGIDACPGCFGADDARDLLRPVPLRSLPATALAHYAMHVGLTAGAADDFRHFLPRMLEVSVTDGFGGPEVGFVYPEVDAFVGRLRFTGWTTWDPAEQTAVREFLAAFWHDVLTTDPDWTFSADEVLCGIGNAEDDLTPYLATWAALLPATHPAAHLRQPLARQHVNAFWHGRAAQLAQVAAWLAGPPTVGNAP</sequence>
<accession>A0ABV9W9N6</accession>
<evidence type="ECO:0000313" key="1">
    <source>
        <dbReference type="EMBL" id="MFC5005445.1"/>
    </source>
</evidence>
<dbReference type="EMBL" id="JBHSIU010000074">
    <property type="protein sequence ID" value="MFC5005445.1"/>
    <property type="molecule type" value="Genomic_DNA"/>
</dbReference>
<dbReference type="RefSeq" id="WP_380126084.1">
    <property type="nucleotide sequence ID" value="NZ_JBHSIU010000074.1"/>
</dbReference>
<name>A0ABV9W9N6_9ACTN</name>
<protein>
    <submittedName>
        <fullName evidence="1">Uncharacterized protein</fullName>
    </submittedName>
</protein>
<comment type="caution">
    <text evidence="1">The sequence shown here is derived from an EMBL/GenBank/DDBJ whole genome shotgun (WGS) entry which is preliminary data.</text>
</comment>
<keyword evidence="2" id="KW-1185">Reference proteome</keyword>
<dbReference type="Proteomes" id="UP001595912">
    <property type="component" value="Unassembled WGS sequence"/>
</dbReference>
<organism evidence="1 2">
    <name type="scientific">Dactylosporangium cerinum</name>
    <dbReference type="NCBI Taxonomy" id="1434730"/>
    <lineage>
        <taxon>Bacteria</taxon>
        <taxon>Bacillati</taxon>
        <taxon>Actinomycetota</taxon>
        <taxon>Actinomycetes</taxon>
        <taxon>Micromonosporales</taxon>
        <taxon>Micromonosporaceae</taxon>
        <taxon>Dactylosporangium</taxon>
    </lineage>
</organism>
<reference evidence="2" key="1">
    <citation type="journal article" date="2019" name="Int. J. Syst. Evol. Microbiol.">
        <title>The Global Catalogue of Microorganisms (GCM) 10K type strain sequencing project: providing services to taxonomists for standard genome sequencing and annotation.</title>
        <authorList>
            <consortium name="The Broad Institute Genomics Platform"/>
            <consortium name="The Broad Institute Genome Sequencing Center for Infectious Disease"/>
            <person name="Wu L."/>
            <person name="Ma J."/>
        </authorList>
    </citation>
    <scope>NUCLEOTIDE SEQUENCE [LARGE SCALE GENOMIC DNA]</scope>
    <source>
        <strain evidence="2">CGMCC 4.7152</strain>
    </source>
</reference>